<dbReference type="InterPro" id="IPR011048">
    <property type="entry name" value="Haem_d1_sf"/>
</dbReference>
<evidence type="ECO:0000313" key="2">
    <source>
        <dbReference type="EMBL" id="AKB52175.1"/>
    </source>
</evidence>
<organism evidence="2 3">
    <name type="scientific">Methanosarcina barkeri str. Wiesmoor</name>
    <dbReference type="NCBI Taxonomy" id="1434109"/>
    <lineage>
        <taxon>Archaea</taxon>
        <taxon>Methanobacteriati</taxon>
        <taxon>Methanobacteriota</taxon>
        <taxon>Stenosarchaea group</taxon>
        <taxon>Methanomicrobia</taxon>
        <taxon>Methanosarcinales</taxon>
        <taxon>Methanosarcinaceae</taxon>
        <taxon>Methanosarcina</taxon>
    </lineage>
</organism>
<dbReference type="PANTHER" id="PTHR47197:SF3">
    <property type="entry name" value="DIHYDRO-HEME D1 DEHYDROGENASE"/>
    <property type="match status" value="1"/>
</dbReference>
<evidence type="ECO:0000313" key="3">
    <source>
        <dbReference type="Proteomes" id="UP000033038"/>
    </source>
</evidence>
<dbReference type="AlphaFoldDB" id="A0A0E3QNY1"/>
<dbReference type="NCBIfam" id="TIGR02276">
    <property type="entry name" value="beta_rpt_yvtn"/>
    <property type="match status" value="5"/>
</dbReference>
<gene>
    <name evidence="2" type="ORF">MSBRW_2922</name>
</gene>
<proteinExistence type="predicted"/>
<dbReference type="PANTHER" id="PTHR47197">
    <property type="entry name" value="PROTEIN NIRF"/>
    <property type="match status" value="1"/>
</dbReference>
<name>A0A0E3QNY1_METBA</name>
<dbReference type="KEGG" id="mbw:MSBRW_2922"/>
<dbReference type="EMBL" id="CP009526">
    <property type="protein sequence ID" value="AKB52175.1"/>
    <property type="molecule type" value="Genomic_DNA"/>
</dbReference>
<keyword evidence="1" id="KW-0812">Transmembrane</keyword>
<dbReference type="Proteomes" id="UP000033038">
    <property type="component" value="Chromosome"/>
</dbReference>
<dbReference type="InterPro" id="IPR015943">
    <property type="entry name" value="WD40/YVTN_repeat-like_dom_sf"/>
</dbReference>
<dbReference type="HOGENOM" id="CLU_009318_2_2_2"/>
<dbReference type="Gene3D" id="2.130.10.10">
    <property type="entry name" value="YVTN repeat-like/Quinoprotein amine dehydrogenase"/>
    <property type="match status" value="3"/>
</dbReference>
<accession>A0A0E3QNY1</accession>
<reference evidence="2 3" key="1">
    <citation type="submission" date="2014-07" db="EMBL/GenBank/DDBJ databases">
        <title>Methanogenic archaea and the global carbon cycle.</title>
        <authorList>
            <person name="Henriksen J.R."/>
            <person name="Luke J."/>
            <person name="Reinhart S."/>
            <person name="Benedict M.N."/>
            <person name="Youngblut N.D."/>
            <person name="Metcalf M.E."/>
            <person name="Whitaker R.J."/>
            <person name="Metcalf W.W."/>
        </authorList>
    </citation>
    <scope>NUCLEOTIDE SEQUENCE [LARGE SCALE GENOMIC DNA]</scope>
    <source>
        <strain evidence="2 3">Wiesmoor</strain>
    </source>
</reference>
<sequence>MYVANAASNDISVIDTATNNVTATVKVGNLPYKITVAPDGKKVYAVNSGIPPDYQGTVSVIDTATNTITTTVNVEKNPHGIAVTPDGTKVYVVNSNSYPYYKGTVSVIDTATNNVTATVNVGSLPHGIAVSPNGTRAYVTVDIPGGCSGKGNIDSTSHTGTVSVIDTTKNEVIDRVSVGNYPYEVAVTPDGNEVYAVNYGSNTTSVIDTATNNVNTTVPVGRSPIAVGIGPVIKSSSTIGLGGTSFLKPVNQTENQANDTEMTANGGTAGKQKRESVTTQASIPFLSSTWVLVAVLGAVAFVRKMN</sequence>
<feature type="transmembrane region" description="Helical" evidence="1">
    <location>
        <begin position="281"/>
        <end position="302"/>
    </location>
</feature>
<dbReference type="PATRIC" id="fig|1434109.4.peg.3798"/>
<keyword evidence="1" id="KW-1133">Transmembrane helix</keyword>
<protein>
    <submittedName>
        <fullName evidence="2">40-residue YVTN family beta-propeller repeat</fullName>
    </submittedName>
</protein>
<dbReference type="InterPro" id="IPR051200">
    <property type="entry name" value="Host-pathogen_enzymatic-act"/>
</dbReference>
<dbReference type="InterPro" id="IPR011964">
    <property type="entry name" value="YVTN_b-propeller_repeat"/>
</dbReference>
<dbReference type="SUPFAM" id="SSF51004">
    <property type="entry name" value="C-terminal (heme d1) domain of cytochrome cd1-nitrite reductase"/>
    <property type="match status" value="1"/>
</dbReference>
<keyword evidence="1" id="KW-0472">Membrane</keyword>
<evidence type="ECO:0000256" key="1">
    <source>
        <dbReference type="SAM" id="Phobius"/>
    </source>
</evidence>